<evidence type="ECO:0000313" key="1">
    <source>
        <dbReference type="EMBL" id="MBD2871322.1"/>
    </source>
</evidence>
<reference evidence="1" key="1">
    <citation type="submission" date="2020-09" db="EMBL/GenBank/DDBJ databases">
        <title>A novel bacterium of genus Paenibacillus, isolated from South China Sea.</title>
        <authorList>
            <person name="Huang H."/>
            <person name="Mo K."/>
            <person name="Hu Y."/>
        </authorList>
    </citation>
    <scope>NUCLEOTIDE SEQUENCE</scope>
    <source>
        <strain evidence="1">IB182493</strain>
    </source>
</reference>
<sequence length="416" mass="46677">MQSLSPLRKQIARISRYHPWYSDLLEQQGIDANSAELAELPLMTADILEKHYFTQQNRTEPGLSVYRTSGTSSGIRKAIYYSEEDDESYIASKADCFREFLEIKTNGGASAESRQLSVRTALADMGTGHAAGTALTIFERLGLRAESLSFSLPIEEHMKKLESFRPELLYTMPSILEAIARAASDPTSYGIRKIILVGEIATPEWQANMAQRFGLTPLDLLDTYGSIEIGAIASYSHELGQYVMADGVYAEAVPAERIDPRFEPLQENESVLVLTSYVRSLFPAIRYVTYDVVRDFRTIEIDGVPRQCFTCLSKRIGADLKHGEKISIYDIESVVHQFAKDAELRVRIRDNKLSVHIRSRALDDAMLAAISHALEHKIEDIGLMIKNRILDGIAVTRAADDEQLERGSVKSKKLYF</sequence>
<dbReference type="AlphaFoldDB" id="A0A927H892"/>
<organism evidence="1 2">
    <name type="scientific">Paenibacillus arenilitoris</name>
    <dbReference type="NCBI Taxonomy" id="2772299"/>
    <lineage>
        <taxon>Bacteria</taxon>
        <taxon>Bacillati</taxon>
        <taxon>Bacillota</taxon>
        <taxon>Bacilli</taxon>
        <taxon>Bacillales</taxon>
        <taxon>Paenibacillaceae</taxon>
        <taxon>Paenibacillus</taxon>
    </lineage>
</organism>
<evidence type="ECO:0008006" key="3">
    <source>
        <dbReference type="Google" id="ProtNLM"/>
    </source>
</evidence>
<dbReference type="RefSeq" id="WP_190865021.1">
    <property type="nucleotide sequence ID" value="NZ_JACXIY010000029.1"/>
</dbReference>
<dbReference type="PANTHER" id="PTHR36932:SF1">
    <property type="entry name" value="CAPSULAR POLYSACCHARIDE BIOSYNTHESIS PROTEIN"/>
    <property type="match status" value="1"/>
</dbReference>
<dbReference type="PANTHER" id="PTHR36932">
    <property type="entry name" value="CAPSULAR POLYSACCHARIDE BIOSYNTHESIS PROTEIN"/>
    <property type="match status" value="1"/>
</dbReference>
<gene>
    <name evidence="1" type="ORF">IDH41_22300</name>
</gene>
<protein>
    <recommendedName>
        <fullName evidence="3">CoF synthetase</fullName>
    </recommendedName>
</protein>
<dbReference type="Gene3D" id="3.40.50.12780">
    <property type="entry name" value="N-terminal domain of ligase-like"/>
    <property type="match status" value="1"/>
</dbReference>
<evidence type="ECO:0000313" key="2">
    <source>
        <dbReference type="Proteomes" id="UP000632125"/>
    </source>
</evidence>
<dbReference type="EMBL" id="JACXIY010000029">
    <property type="protein sequence ID" value="MBD2871322.1"/>
    <property type="molecule type" value="Genomic_DNA"/>
</dbReference>
<dbReference type="InterPro" id="IPR042099">
    <property type="entry name" value="ANL_N_sf"/>
</dbReference>
<name>A0A927H892_9BACL</name>
<dbReference type="Proteomes" id="UP000632125">
    <property type="component" value="Unassembled WGS sequence"/>
</dbReference>
<dbReference type="InterPro" id="IPR053158">
    <property type="entry name" value="CapK_Type1_Caps_Biosynth"/>
</dbReference>
<comment type="caution">
    <text evidence="1">The sequence shown here is derived from an EMBL/GenBank/DDBJ whole genome shotgun (WGS) entry which is preliminary data.</text>
</comment>
<keyword evidence="2" id="KW-1185">Reference proteome</keyword>
<accession>A0A927H892</accession>
<proteinExistence type="predicted"/>
<dbReference type="SUPFAM" id="SSF56801">
    <property type="entry name" value="Acetyl-CoA synthetase-like"/>
    <property type="match status" value="1"/>
</dbReference>